<dbReference type="AlphaFoldDB" id="V4HJC8"/>
<name>V4HJC8_9EURY</name>
<dbReference type="STRING" id="1324957.K933_11216"/>
<evidence type="ECO:0000313" key="3">
    <source>
        <dbReference type="Proteomes" id="UP000017840"/>
    </source>
</evidence>
<keyword evidence="1" id="KW-1133">Transmembrane helix</keyword>
<reference evidence="2 3" key="1">
    <citation type="journal article" date="2013" name="Genome Announc.">
        <title>Draft Genome Sequence of 'Candidatus Halobonum tyrrellensis' Strain G22, Isolated from the Hypersaline Waters of Lake Tyrrell, Australia.</title>
        <authorList>
            <person name="Ugalde J.A."/>
            <person name="Narasingarao P."/>
            <person name="Kuo S."/>
            <person name="Podell S."/>
            <person name="Allen E.E."/>
        </authorList>
    </citation>
    <scope>NUCLEOTIDE SEQUENCE [LARGE SCALE GENOMIC DNA]</scope>
    <source>
        <strain evidence="2 3">G22</strain>
    </source>
</reference>
<dbReference type="EMBL" id="ASGZ01000036">
    <property type="protein sequence ID" value="ESP88024.1"/>
    <property type="molecule type" value="Genomic_DNA"/>
</dbReference>
<keyword evidence="3" id="KW-1185">Reference proteome</keyword>
<keyword evidence="1" id="KW-0812">Transmembrane</keyword>
<protein>
    <submittedName>
        <fullName evidence="2">Uncharacterized protein</fullName>
    </submittedName>
</protein>
<organism evidence="2 3">
    <name type="scientific">Candidatus Halobonum tyrrellensis G22</name>
    <dbReference type="NCBI Taxonomy" id="1324957"/>
    <lineage>
        <taxon>Archaea</taxon>
        <taxon>Methanobacteriati</taxon>
        <taxon>Methanobacteriota</taxon>
        <taxon>Stenosarchaea group</taxon>
        <taxon>Halobacteria</taxon>
        <taxon>Halobacteriales</taxon>
        <taxon>Haloferacaceae</taxon>
        <taxon>Candidatus Halobonum</taxon>
    </lineage>
</organism>
<keyword evidence="1" id="KW-0472">Membrane</keyword>
<dbReference type="Proteomes" id="UP000017840">
    <property type="component" value="Unassembled WGS sequence"/>
</dbReference>
<comment type="caution">
    <text evidence="2">The sequence shown here is derived from an EMBL/GenBank/DDBJ whole genome shotgun (WGS) entry which is preliminary data.</text>
</comment>
<sequence>MIPIPMLVSGLVLLAVGIATTVSFDASSDVLPLYSREPPDEGDRGVERRTRRSVGLGGAAVAAFGAVSVYGAFAYA</sequence>
<feature type="transmembrane region" description="Helical" evidence="1">
    <location>
        <begin position="54"/>
        <end position="75"/>
    </location>
</feature>
<evidence type="ECO:0000313" key="2">
    <source>
        <dbReference type="EMBL" id="ESP88024.1"/>
    </source>
</evidence>
<evidence type="ECO:0000256" key="1">
    <source>
        <dbReference type="SAM" id="Phobius"/>
    </source>
</evidence>
<proteinExistence type="predicted"/>
<accession>V4HJC8</accession>
<gene>
    <name evidence="2" type="ORF">K933_11216</name>
</gene>